<name>A0A8B6D4U5_MYTGA</name>
<keyword evidence="1" id="KW-0479">Metal-binding</keyword>
<keyword evidence="5" id="KW-1185">Reference proteome</keyword>
<dbReference type="AlphaFoldDB" id="A0A8B6D4U5"/>
<evidence type="ECO:0000256" key="2">
    <source>
        <dbReference type="SAM" id="MobiDB-lite"/>
    </source>
</evidence>
<feature type="region of interest" description="Disordered" evidence="2">
    <location>
        <begin position="141"/>
        <end position="171"/>
    </location>
</feature>
<feature type="domain" description="C2H2-type" evidence="3">
    <location>
        <begin position="174"/>
        <end position="201"/>
    </location>
</feature>
<gene>
    <name evidence="4" type="ORF">MGAL_10B076611</name>
</gene>
<proteinExistence type="predicted"/>
<organism evidence="4 5">
    <name type="scientific">Mytilus galloprovincialis</name>
    <name type="common">Mediterranean mussel</name>
    <dbReference type="NCBI Taxonomy" id="29158"/>
    <lineage>
        <taxon>Eukaryota</taxon>
        <taxon>Metazoa</taxon>
        <taxon>Spiralia</taxon>
        <taxon>Lophotrochozoa</taxon>
        <taxon>Mollusca</taxon>
        <taxon>Bivalvia</taxon>
        <taxon>Autobranchia</taxon>
        <taxon>Pteriomorphia</taxon>
        <taxon>Mytilida</taxon>
        <taxon>Mytiloidea</taxon>
        <taxon>Mytilidae</taxon>
        <taxon>Mytilinae</taxon>
        <taxon>Mytilus</taxon>
    </lineage>
</organism>
<keyword evidence="1" id="KW-0862">Zinc</keyword>
<comment type="caution">
    <text evidence="4">The sequence shown here is derived from an EMBL/GenBank/DDBJ whole genome shotgun (WGS) entry which is preliminary data.</text>
</comment>
<evidence type="ECO:0000313" key="5">
    <source>
        <dbReference type="Proteomes" id="UP000596742"/>
    </source>
</evidence>
<dbReference type="Proteomes" id="UP000596742">
    <property type="component" value="Unassembled WGS sequence"/>
</dbReference>
<dbReference type="GO" id="GO:0008270">
    <property type="term" value="F:zinc ion binding"/>
    <property type="evidence" value="ECO:0007669"/>
    <property type="project" value="UniProtKB-KW"/>
</dbReference>
<sequence>MSLNESTTMSVVKQEYVSFGGDHTSYLDNVCSLVNACDVETSKVKNCKIEVGNDAISIKTEHINENIEHEAKKFKHENEEEKLKHEYDAKTFKHEYEAKTFKHEYEEESFHMFKHKNLNPGNNENTYDKDGLETYEEYRNDESYHEDDDDSNSGSDVVDQYSMEDDSNMSKSKYQCNFCSRRFGKRSYLEQHEASHTGEKKHICKYCNQGYQDMLKLTWD</sequence>
<dbReference type="OrthoDB" id="654211at2759"/>
<dbReference type="SUPFAM" id="SSF57667">
    <property type="entry name" value="beta-beta-alpha zinc fingers"/>
    <property type="match status" value="1"/>
</dbReference>
<dbReference type="EMBL" id="UYJE01002758">
    <property type="protein sequence ID" value="VDI13423.1"/>
    <property type="molecule type" value="Genomic_DNA"/>
</dbReference>
<dbReference type="PROSITE" id="PS50157">
    <property type="entry name" value="ZINC_FINGER_C2H2_2"/>
    <property type="match status" value="1"/>
</dbReference>
<evidence type="ECO:0000313" key="4">
    <source>
        <dbReference type="EMBL" id="VDI13423.1"/>
    </source>
</evidence>
<evidence type="ECO:0000256" key="1">
    <source>
        <dbReference type="PROSITE-ProRule" id="PRU00042"/>
    </source>
</evidence>
<protein>
    <recommendedName>
        <fullName evidence="3">C2H2-type domain-containing protein</fullName>
    </recommendedName>
</protein>
<dbReference type="SMART" id="SM00355">
    <property type="entry name" value="ZnF_C2H2"/>
    <property type="match status" value="1"/>
</dbReference>
<dbReference type="PROSITE" id="PS00028">
    <property type="entry name" value="ZINC_FINGER_C2H2_1"/>
    <property type="match status" value="1"/>
</dbReference>
<dbReference type="InterPro" id="IPR013087">
    <property type="entry name" value="Znf_C2H2_type"/>
</dbReference>
<evidence type="ECO:0000259" key="3">
    <source>
        <dbReference type="PROSITE" id="PS50157"/>
    </source>
</evidence>
<dbReference type="Gene3D" id="3.30.160.60">
    <property type="entry name" value="Classic Zinc Finger"/>
    <property type="match status" value="1"/>
</dbReference>
<accession>A0A8B6D4U5</accession>
<keyword evidence="1" id="KW-0863">Zinc-finger</keyword>
<dbReference type="InterPro" id="IPR036236">
    <property type="entry name" value="Znf_C2H2_sf"/>
</dbReference>
<reference evidence="4" key="1">
    <citation type="submission" date="2018-11" db="EMBL/GenBank/DDBJ databases">
        <authorList>
            <person name="Alioto T."/>
            <person name="Alioto T."/>
        </authorList>
    </citation>
    <scope>NUCLEOTIDE SEQUENCE</scope>
</reference>